<dbReference type="PANTHER" id="PTHR45453:SF1">
    <property type="entry name" value="PHOSPHATE REGULON SENSOR PROTEIN PHOR"/>
    <property type="match status" value="1"/>
</dbReference>
<gene>
    <name evidence="10" type="ORF">CHR61_09915</name>
</gene>
<dbReference type="EC" id="2.7.13.3" evidence="3"/>
<sequence>MDINVYLFIVIALMLLIIMYLLFVLRRVRTQLALIKDALEDIKGGNLNRRILAGENDMTKTICYDINKIAVNSQAQLIRQRQSEQAYKRLMTSLSHDVKTPLASLVGYLEAVENKIVIGEEKDEYIHVAHEKAHYMKSFVENLFEWVKLDSGEQIFHFEKFDLNELSRNIIADWIPVLESNHFEYEFVIPETEYFIHIDVNAYTRVLNNLFQNIIIHSAGDKMALHICEDIQQAKIIISDNGKGIAPDKLPHIFERMYQCDQSRSAKGNGLGLAIAKELISVHKGTITAENSSDKGTVFTILLPKAL</sequence>
<feature type="domain" description="Histidine kinase" evidence="9">
    <location>
        <begin position="93"/>
        <end position="307"/>
    </location>
</feature>
<proteinExistence type="predicted"/>
<dbReference type="InterPro" id="IPR003661">
    <property type="entry name" value="HisK_dim/P_dom"/>
</dbReference>
<dbReference type="InterPro" id="IPR003594">
    <property type="entry name" value="HATPase_dom"/>
</dbReference>
<dbReference type="GO" id="GO:0005886">
    <property type="term" value="C:plasma membrane"/>
    <property type="evidence" value="ECO:0007669"/>
    <property type="project" value="TreeGrafter"/>
</dbReference>
<evidence type="ECO:0000256" key="8">
    <source>
        <dbReference type="SAM" id="Phobius"/>
    </source>
</evidence>
<comment type="caution">
    <text evidence="10">The sequence shown here is derived from an EMBL/GenBank/DDBJ whole genome shotgun (WGS) entry which is preliminary data.</text>
</comment>
<feature type="transmembrane region" description="Helical" evidence="8">
    <location>
        <begin position="6"/>
        <end position="25"/>
    </location>
</feature>
<dbReference type="AlphaFoldDB" id="A0A2A7BCR8"/>
<evidence type="ECO:0000256" key="5">
    <source>
        <dbReference type="ARBA" id="ARBA00022679"/>
    </source>
</evidence>
<evidence type="ECO:0000256" key="3">
    <source>
        <dbReference type="ARBA" id="ARBA00012438"/>
    </source>
</evidence>
<reference evidence="10 11" key="1">
    <citation type="journal article" date="2017" name="Front. Microbiol.">
        <title>New Insights into the Diversity of the Genus Faecalibacterium.</title>
        <authorList>
            <person name="Benevides L."/>
            <person name="Burman S."/>
            <person name="Martin R."/>
            <person name="Robert V."/>
            <person name="Thomas M."/>
            <person name="Miquel S."/>
            <person name="Chain F."/>
            <person name="Sokol H."/>
            <person name="Bermudez-Humaran L.G."/>
            <person name="Morrison M."/>
            <person name="Langella P."/>
            <person name="Azevedo V.A."/>
            <person name="Chatel J.M."/>
            <person name="Soares S."/>
        </authorList>
    </citation>
    <scope>NUCLEOTIDE SEQUENCE [LARGE SCALE GENOMIC DNA]</scope>
    <source>
        <strain evidence="10 11">AHMP21</strain>
    </source>
</reference>
<evidence type="ECO:0000313" key="11">
    <source>
        <dbReference type="Proteomes" id="UP000220438"/>
    </source>
</evidence>
<dbReference type="Gene3D" id="3.30.565.10">
    <property type="entry name" value="Histidine kinase-like ATPase, C-terminal domain"/>
    <property type="match status" value="1"/>
</dbReference>
<keyword evidence="5" id="KW-0808">Transferase</keyword>
<name>A0A2A7BCR8_9FIRM</name>
<keyword evidence="8" id="KW-1133">Transmembrane helix</keyword>
<evidence type="ECO:0000256" key="4">
    <source>
        <dbReference type="ARBA" id="ARBA00022553"/>
    </source>
</evidence>
<dbReference type="Proteomes" id="UP000220438">
    <property type="component" value="Unassembled WGS sequence"/>
</dbReference>
<evidence type="ECO:0000259" key="9">
    <source>
        <dbReference type="PROSITE" id="PS50109"/>
    </source>
</evidence>
<dbReference type="InterPro" id="IPR036097">
    <property type="entry name" value="HisK_dim/P_sf"/>
</dbReference>
<dbReference type="PANTHER" id="PTHR45453">
    <property type="entry name" value="PHOSPHATE REGULON SENSOR PROTEIN PHOR"/>
    <property type="match status" value="1"/>
</dbReference>
<dbReference type="CDD" id="cd00075">
    <property type="entry name" value="HATPase"/>
    <property type="match status" value="1"/>
</dbReference>
<keyword evidence="8" id="KW-0812">Transmembrane</keyword>
<comment type="catalytic activity">
    <reaction evidence="1">
        <text>ATP + protein L-histidine = ADP + protein N-phospho-L-histidine.</text>
        <dbReference type="EC" id="2.7.13.3"/>
    </reaction>
</comment>
<accession>A0A2A7BCR8</accession>
<dbReference type="InterPro" id="IPR036890">
    <property type="entry name" value="HATPase_C_sf"/>
</dbReference>
<dbReference type="Pfam" id="PF00512">
    <property type="entry name" value="HisKA"/>
    <property type="match status" value="1"/>
</dbReference>
<keyword evidence="8" id="KW-0472">Membrane</keyword>
<dbReference type="Pfam" id="PF02518">
    <property type="entry name" value="HATPase_c"/>
    <property type="match status" value="1"/>
</dbReference>
<evidence type="ECO:0000256" key="7">
    <source>
        <dbReference type="ARBA" id="ARBA00023012"/>
    </source>
</evidence>
<protein>
    <recommendedName>
        <fullName evidence="3">histidine kinase</fullName>
        <ecNumber evidence="3">2.7.13.3</ecNumber>
    </recommendedName>
</protein>
<comment type="subcellular location">
    <subcellularLocation>
        <location evidence="2">Membrane</location>
    </subcellularLocation>
</comment>
<dbReference type="PRINTS" id="PR00344">
    <property type="entry name" value="BCTRLSENSOR"/>
</dbReference>
<dbReference type="GO" id="GO:0016036">
    <property type="term" value="P:cellular response to phosphate starvation"/>
    <property type="evidence" value="ECO:0007669"/>
    <property type="project" value="TreeGrafter"/>
</dbReference>
<dbReference type="SUPFAM" id="SSF47384">
    <property type="entry name" value="Homodimeric domain of signal transducing histidine kinase"/>
    <property type="match status" value="1"/>
</dbReference>
<dbReference type="GeneID" id="90659967"/>
<evidence type="ECO:0000256" key="1">
    <source>
        <dbReference type="ARBA" id="ARBA00000085"/>
    </source>
</evidence>
<dbReference type="RefSeq" id="WP_005933807.1">
    <property type="nucleotide sequence ID" value="NZ_NOUW01000027.1"/>
</dbReference>
<dbReference type="GO" id="GO:0000155">
    <property type="term" value="F:phosphorelay sensor kinase activity"/>
    <property type="evidence" value="ECO:0007669"/>
    <property type="project" value="InterPro"/>
</dbReference>
<evidence type="ECO:0000256" key="6">
    <source>
        <dbReference type="ARBA" id="ARBA00022777"/>
    </source>
</evidence>
<dbReference type="PROSITE" id="PS50109">
    <property type="entry name" value="HIS_KIN"/>
    <property type="match status" value="1"/>
</dbReference>
<dbReference type="SUPFAM" id="SSF55874">
    <property type="entry name" value="ATPase domain of HSP90 chaperone/DNA topoisomerase II/histidine kinase"/>
    <property type="match status" value="1"/>
</dbReference>
<organism evidence="10 11">
    <name type="scientific">Faecalibacterium prausnitzii</name>
    <dbReference type="NCBI Taxonomy" id="853"/>
    <lineage>
        <taxon>Bacteria</taxon>
        <taxon>Bacillati</taxon>
        <taxon>Bacillota</taxon>
        <taxon>Clostridia</taxon>
        <taxon>Eubacteriales</taxon>
        <taxon>Oscillospiraceae</taxon>
        <taxon>Faecalibacterium</taxon>
    </lineage>
</organism>
<dbReference type="SMART" id="SM00387">
    <property type="entry name" value="HATPase_c"/>
    <property type="match status" value="1"/>
</dbReference>
<evidence type="ECO:0000256" key="2">
    <source>
        <dbReference type="ARBA" id="ARBA00004370"/>
    </source>
</evidence>
<dbReference type="InterPro" id="IPR005467">
    <property type="entry name" value="His_kinase_dom"/>
</dbReference>
<keyword evidence="4" id="KW-0597">Phosphoprotein</keyword>
<evidence type="ECO:0000313" key="10">
    <source>
        <dbReference type="EMBL" id="PDX89200.1"/>
    </source>
</evidence>
<dbReference type="EMBL" id="NOUW01000027">
    <property type="protein sequence ID" value="PDX89200.1"/>
    <property type="molecule type" value="Genomic_DNA"/>
</dbReference>
<dbReference type="InterPro" id="IPR050351">
    <property type="entry name" value="BphY/WalK/GraS-like"/>
</dbReference>
<dbReference type="GO" id="GO:0004721">
    <property type="term" value="F:phosphoprotein phosphatase activity"/>
    <property type="evidence" value="ECO:0007669"/>
    <property type="project" value="TreeGrafter"/>
</dbReference>
<dbReference type="Gene3D" id="1.10.287.130">
    <property type="match status" value="1"/>
</dbReference>
<dbReference type="SMART" id="SM00388">
    <property type="entry name" value="HisKA"/>
    <property type="match status" value="1"/>
</dbReference>
<keyword evidence="7" id="KW-0902">Two-component regulatory system</keyword>
<dbReference type="CDD" id="cd00082">
    <property type="entry name" value="HisKA"/>
    <property type="match status" value="1"/>
</dbReference>
<dbReference type="InterPro" id="IPR004358">
    <property type="entry name" value="Sig_transdc_His_kin-like_C"/>
</dbReference>
<keyword evidence="6 10" id="KW-0418">Kinase</keyword>